<protein>
    <submittedName>
        <fullName evidence="1">Uncharacterized protein</fullName>
    </submittedName>
</protein>
<evidence type="ECO:0000313" key="1">
    <source>
        <dbReference type="EMBL" id="KAJ1217593.1"/>
    </source>
</evidence>
<comment type="caution">
    <text evidence="1">The sequence shown here is derived from an EMBL/GenBank/DDBJ whole genome shotgun (WGS) entry which is preliminary data.</text>
</comment>
<gene>
    <name evidence="1" type="ORF">NDU88_005186</name>
</gene>
<sequence length="108" mass="11322">MAKVVVCGRGSEYGPIILSWSLPMPPGVTECAGKLADDDLALAFPFEESSLGAACGPPGRGHRGVALLTKRSPADGEAQWRAGRDLPLERRACRSSLSVRSRCGVASL</sequence>
<dbReference type="EMBL" id="JANPWB010000001">
    <property type="protein sequence ID" value="KAJ1217593.1"/>
    <property type="molecule type" value="Genomic_DNA"/>
</dbReference>
<name>A0AAV7WU11_PLEWA</name>
<proteinExistence type="predicted"/>
<dbReference type="AlphaFoldDB" id="A0AAV7WU11"/>
<reference evidence="1" key="1">
    <citation type="journal article" date="2022" name="bioRxiv">
        <title>Sequencing and chromosome-scale assembly of the giantPleurodeles waltlgenome.</title>
        <authorList>
            <person name="Brown T."/>
            <person name="Elewa A."/>
            <person name="Iarovenko S."/>
            <person name="Subramanian E."/>
            <person name="Araus A.J."/>
            <person name="Petzold A."/>
            <person name="Susuki M."/>
            <person name="Suzuki K.-i.T."/>
            <person name="Hayashi T."/>
            <person name="Toyoda A."/>
            <person name="Oliveira C."/>
            <person name="Osipova E."/>
            <person name="Leigh N.D."/>
            <person name="Simon A."/>
            <person name="Yun M.H."/>
        </authorList>
    </citation>
    <scope>NUCLEOTIDE SEQUENCE</scope>
    <source>
        <strain evidence="1">20211129_DDA</strain>
        <tissue evidence="1">Liver</tissue>
    </source>
</reference>
<accession>A0AAV7WU11</accession>
<organism evidence="1 2">
    <name type="scientific">Pleurodeles waltl</name>
    <name type="common">Iberian ribbed newt</name>
    <dbReference type="NCBI Taxonomy" id="8319"/>
    <lineage>
        <taxon>Eukaryota</taxon>
        <taxon>Metazoa</taxon>
        <taxon>Chordata</taxon>
        <taxon>Craniata</taxon>
        <taxon>Vertebrata</taxon>
        <taxon>Euteleostomi</taxon>
        <taxon>Amphibia</taxon>
        <taxon>Batrachia</taxon>
        <taxon>Caudata</taxon>
        <taxon>Salamandroidea</taxon>
        <taxon>Salamandridae</taxon>
        <taxon>Pleurodelinae</taxon>
        <taxon>Pleurodeles</taxon>
    </lineage>
</organism>
<dbReference type="Proteomes" id="UP001066276">
    <property type="component" value="Chromosome 1_1"/>
</dbReference>
<keyword evidence="2" id="KW-1185">Reference proteome</keyword>
<evidence type="ECO:0000313" key="2">
    <source>
        <dbReference type="Proteomes" id="UP001066276"/>
    </source>
</evidence>